<reference evidence="3" key="2">
    <citation type="submission" date="2025-08" db="UniProtKB">
        <authorList>
            <consortium name="RefSeq"/>
        </authorList>
    </citation>
    <scope>IDENTIFICATION</scope>
    <source>
        <tissue evidence="3">Leaf</tissue>
    </source>
</reference>
<dbReference type="AlphaFoldDB" id="A0A6J0JIV5"/>
<dbReference type="Pfam" id="PF00112">
    <property type="entry name" value="Peptidase_C1"/>
    <property type="match status" value="1"/>
</dbReference>
<dbReference type="SUPFAM" id="SSF54001">
    <property type="entry name" value="Cysteine proteinases"/>
    <property type="match status" value="1"/>
</dbReference>
<gene>
    <name evidence="3" type="primary">LOC108807026</name>
</gene>
<dbReference type="Gene3D" id="3.90.70.10">
    <property type="entry name" value="Cysteine proteinases"/>
    <property type="match status" value="1"/>
</dbReference>
<name>A0A6J0JIV5_RAPSA</name>
<dbReference type="GO" id="GO:0006508">
    <property type="term" value="P:proteolysis"/>
    <property type="evidence" value="ECO:0007669"/>
    <property type="project" value="InterPro"/>
</dbReference>
<reference evidence="2" key="1">
    <citation type="journal article" date="2019" name="Database">
        <title>The radish genome database (RadishGD): an integrated information resource for radish genomics.</title>
        <authorList>
            <person name="Yu H.J."/>
            <person name="Baek S."/>
            <person name="Lee Y.J."/>
            <person name="Cho A."/>
            <person name="Mun J.H."/>
        </authorList>
    </citation>
    <scope>NUCLEOTIDE SEQUENCE [LARGE SCALE GENOMIC DNA]</scope>
    <source>
        <strain evidence="2">cv. WK10039</strain>
    </source>
</reference>
<dbReference type="GeneID" id="108807026"/>
<sequence length="260" mass="30180">MRLFQEIALIVTQFHNNLVTEQDLVSHFRRLGPNECNKWTILNAARRTEFLFTWREKNADTVPEPLIQEDDLDTCWAIALFRGQSALVTLKESDRARLTLEMLLDGVDSQYQSESHGVDCLEDLIPFMEENFVRRMIVHHRPRGFDQVEQDEFERLIENLLVKGPVVVAFDVFPSYEEKFVAASGQGIFSPTDDECQMRLYERFIRHCVVLYGKGVEVDGSRIKEFWEALESRGDTFGDEGFVRLARGKCLLREVVELKV</sequence>
<evidence type="ECO:0000313" key="3">
    <source>
        <dbReference type="RefSeq" id="XP_018434764.2"/>
    </source>
</evidence>
<dbReference type="GO" id="GO:0008234">
    <property type="term" value="F:cysteine-type peptidase activity"/>
    <property type="evidence" value="ECO:0007669"/>
    <property type="project" value="InterPro"/>
</dbReference>
<dbReference type="Proteomes" id="UP000504610">
    <property type="component" value="Chromosome 6"/>
</dbReference>
<accession>A0A6J0JIV5</accession>
<evidence type="ECO:0000313" key="2">
    <source>
        <dbReference type="Proteomes" id="UP000504610"/>
    </source>
</evidence>
<evidence type="ECO:0000259" key="1">
    <source>
        <dbReference type="Pfam" id="PF00112"/>
    </source>
</evidence>
<dbReference type="KEGG" id="rsz:108807026"/>
<proteinExistence type="predicted"/>
<dbReference type="RefSeq" id="XP_018434764.2">
    <property type="nucleotide sequence ID" value="XM_018579262.2"/>
</dbReference>
<protein>
    <submittedName>
        <fullName evidence="3">Uncharacterized protein LOC108807026</fullName>
    </submittedName>
</protein>
<feature type="domain" description="Peptidase C1A papain C-terminal" evidence="1">
    <location>
        <begin position="140"/>
        <end position="250"/>
    </location>
</feature>
<organism evidence="2 3">
    <name type="scientific">Raphanus sativus</name>
    <name type="common">Radish</name>
    <name type="synonym">Raphanus raphanistrum var. sativus</name>
    <dbReference type="NCBI Taxonomy" id="3726"/>
    <lineage>
        <taxon>Eukaryota</taxon>
        <taxon>Viridiplantae</taxon>
        <taxon>Streptophyta</taxon>
        <taxon>Embryophyta</taxon>
        <taxon>Tracheophyta</taxon>
        <taxon>Spermatophyta</taxon>
        <taxon>Magnoliopsida</taxon>
        <taxon>eudicotyledons</taxon>
        <taxon>Gunneridae</taxon>
        <taxon>Pentapetalae</taxon>
        <taxon>rosids</taxon>
        <taxon>malvids</taxon>
        <taxon>Brassicales</taxon>
        <taxon>Brassicaceae</taxon>
        <taxon>Brassiceae</taxon>
        <taxon>Raphanus</taxon>
    </lineage>
</organism>
<keyword evidence="2" id="KW-1185">Reference proteome</keyword>
<dbReference type="InterPro" id="IPR038765">
    <property type="entry name" value="Papain-like_cys_pep_sf"/>
</dbReference>
<dbReference type="OrthoDB" id="1106339at2759"/>
<dbReference type="InterPro" id="IPR000668">
    <property type="entry name" value="Peptidase_C1A_C"/>
</dbReference>